<feature type="compositionally biased region" description="Low complexity" evidence="3">
    <location>
        <begin position="369"/>
        <end position="383"/>
    </location>
</feature>
<dbReference type="EMBL" id="JAAWWB010000001">
    <property type="protein sequence ID" value="KAG6791193.1"/>
    <property type="molecule type" value="Genomic_DNA"/>
</dbReference>
<evidence type="ECO:0000313" key="7">
    <source>
        <dbReference type="Proteomes" id="UP000886885"/>
    </source>
</evidence>
<keyword evidence="4" id="KW-0472">Membrane</keyword>
<feature type="domain" description="Protein kinase" evidence="5">
    <location>
        <begin position="25"/>
        <end position="286"/>
    </location>
</feature>
<keyword evidence="4" id="KW-0812">Transmembrane</keyword>
<keyword evidence="2" id="KW-0067">ATP-binding</keyword>
<evidence type="ECO:0000256" key="1">
    <source>
        <dbReference type="ARBA" id="ARBA00008874"/>
    </source>
</evidence>
<gene>
    <name evidence="6" type="ORF">POTOM_000305</name>
</gene>
<dbReference type="AlphaFoldDB" id="A0A8X8AUN4"/>
<evidence type="ECO:0000313" key="6">
    <source>
        <dbReference type="EMBL" id="KAG6791193.1"/>
    </source>
</evidence>
<dbReference type="SMART" id="SM00220">
    <property type="entry name" value="S_TKc"/>
    <property type="match status" value="1"/>
</dbReference>
<dbReference type="CDD" id="cd06610">
    <property type="entry name" value="STKc_OSR1_SPAK"/>
    <property type="match status" value="1"/>
</dbReference>
<evidence type="ECO:0000256" key="3">
    <source>
        <dbReference type="SAM" id="MobiDB-lite"/>
    </source>
</evidence>
<dbReference type="FunFam" id="3.30.200.20:FF:000099">
    <property type="entry name" value="Serine/threonine-protein kinase BLUS1"/>
    <property type="match status" value="1"/>
</dbReference>
<dbReference type="FunFam" id="1.10.510.10:FF:000208">
    <property type="entry name" value="serine/threonine-protein kinase BLUS1 isoform X1"/>
    <property type="match status" value="1"/>
</dbReference>
<name>A0A8X8AUN4_POPTO</name>
<sequence>MVKENNKGFCKTMEKKKYPIGSENYLLYEEVGQGVSASVHRALCVPFDEIVAIKILDFERDNADLSNISREVQTMILVNHPNVLKSHCSFVSDHNLWVVMPFMSGGSCLHILKAAYPDGFEELVIATILREVLKGIEYLHQQGHIHRDVKAGNILVDGRGAVKLGDFGVSACLFDSGDRQRMRNTFVGTPCWMAPEVMEQLHGYDFKADIWSFGITALELAHGHAPFSKYPPMKVLLMTLQNAPPGLDLERDKKFSKSFKQMIASCLVKDPLKRPSANKLLKHSFFKQARSNDYIVRTLLDGLPDLGDRIKALKRKEEDMLAQKKMPDGEMEELSQNEYKRGISGWNFNLEDVKAQASLIPDAEDHTTDSNPGGSSSSLSTLDAVEKQSEPRNSSLGQVTEMMEDKDVQNRAAPLPSVNSAINITKVRSVKSDDDSINASPCHERRVSQNSSLFSDRVEGNATERPASDINGKPSDKLQNQPLNSSNINGAIINQDGDDAPSENPSKPFKSSGKCLNSCHCCSISFSCAKNSQFLIDWYMMAFLSYIFFFLLAFSSKRETSSQFCINYCIIPSLSLSYEEISLTRIFKELFAGASSEELDEKAKPPVVQQRGRFKVTSENVDIEKAISPLVLQKSHSMQVRNFEVLTQHPGTPSPSPSETIPSTVLGHPVFPLLLSILQTNITQRDDILHLMRQLSGGDTAGNRATDGGWATTEKSLLEAAHDREKELLHEITELQWRLIRTQEELQKYKTENAQVGI</sequence>
<dbReference type="PANTHER" id="PTHR48014:SF24">
    <property type="entry name" value="PROTEIN KINASE SUPERFAMILY PROTEIN"/>
    <property type="match status" value="1"/>
</dbReference>
<feature type="transmembrane region" description="Helical" evidence="4">
    <location>
        <begin position="535"/>
        <end position="554"/>
    </location>
</feature>
<protein>
    <recommendedName>
        <fullName evidence="5">Protein kinase domain-containing protein</fullName>
    </recommendedName>
</protein>
<dbReference type="Proteomes" id="UP000886885">
    <property type="component" value="Chromosome 1A"/>
</dbReference>
<proteinExistence type="inferred from homology"/>
<dbReference type="GO" id="GO:0043539">
    <property type="term" value="F:protein serine/threonine kinase activator activity"/>
    <property type="evidence" value="ECO:0007669"/>
    <property type="project" value="InterPro"/>
</dbReference>
<feature type="region of interest" description="Disordered" evidence="3">
    <location>
        <begin position="429"/>
        <end position="514"/>
    </location>
</feature>
<keyword evidence="4" id="KW-1133">Transmembrane helix</keyword>
<feature type="binding site" evidence="2">
    <location>
        <position position="54"/>
    </location>
    <ligand>
        <name>ATP</name>
        <dbReference type="ChEBI" id="CHEBI:30616"/>
    </ligand>
</feature>
<dbReference type="OrthoDB" id="248923at2759"/>
<organism evidence="6 7">
    <name type="scientific">Populus tomentosa</name>
    <name type="common">Chinese white poplar</name>
    <dbReference type="NCBI Taxonomy" id="118781"/>
    <lineage>
        <taxon>Eukaryota</taxon>
        <taxon>Viridiplantae</taxon>
        <taxon>Streptophyta</taxon>
        <taxon>Embryophyta</taxon>
        <taxon>Tracheophyta</taxon>
        <taxon>Spermatophyta</taxon>
        <taxon>Magnoliopsida</taxon>
        <taxon>eudicotyledons</taxon>
        <taxon>Gunneridae</taxon>
        <taxon>Pentapetalae</taxon>
        <taxon>rosids</taxon>
        <taxon>fabids</taxon>
        <taxon>Malpighiales</taxon>
        <taxon>Salicaceae</taxon>
        <taxon>Saliceae</taxon>
        <taxon>Populus</taxon>
    </lineage>
</organism>
<feature type="region of interest" description="Disordered" evidence="3">
    <location>
        <begin position="363"/>
        <end position="399"/>
    </location>
</feature>
<dbReference type="Pfam" id="PF00069">
    <property type="entry name" value="Pkinase"/>
    <property type="match status" value="1"/>
</dbReference>
<dbReference type="GO" id="GO:0004672">
    <property type="term" value="F:protein kinase activity"/>
    <property type="evidence" value="ECO:0007669"/>
    <property type="project" value="InterPro"/>
</dbReference>
<comment type="caution">
    <text evidence="6">The sequence shown here is derived from an EMBL/GenBank/DDBJ whole genome shotgun (WGS) entry which is preliminary data.</text>
</comment>
<reference evidence="6" key="1">
    <citation type="journal article" date="2020" name="bioRxiv">
        <title>Hybrid origin of Populus tomentosa Carr. identified through genome sequencing and phylogenomic analysis.</title>
        <authorList>
            <person name="An X."/>
            <person name="Gao K."/>
            <person name="Chen Z."/>
            <person name="Li J."/>
            <person name="Yang X."/>
            <person name="Yang X."/>
            <person name="Zhou J."/>
            <person name="Guo T."/>
            <person name="Zhao T."/>
            <person name="Huang S."/>
            <person name="Miao D."/>
            <person name="Khan W.U."/>
            <person name="Rao P."/>
            <person name="Ye M."/>
            <person name="Lei B."/>
            <person name="Liao W."/>
            <person name="Wang J."/>
            <person name="Ji L."/>
            <person name="Li Y."/>
            <person name="Guo B."/>
            <person name="Mustafa N.S."/>
            <person name="Li S."/>
            <person name="Yun Q."/>
            <person name="Keller S.R."/>
            <person name="Mao J."/>
            <person name="Zhang R."/>
            <person name="Strauss S.H."/>
        </authorList>
    </citation>
    <scope>NUCLEOTIDE SEQUENCE</scope>
    <source>
        <strain evidence="6">GM15</strain>
        <tissue evidence="6">Leaf</tissue>
    </source>
</reference>
<dbReference type="InterPro" id="IPR017441">
    <property type="entry name" value="Protein_kinase_ATP_BS"/>
</dbReference>
<comment type="similarity">
    <text evidence="1">Belongs to the protein kinase superfamily. STE Ser/Thr protein kinase family. STE20 subfamily.</text>
</comment>
<dbReference type="GO" id="GO:0005524">
    <property type="term" value="F:ATP binding"/>
    <property type="evidence" value="ECO:0007669"/>
    <property type="project" value="UniProtKB-UniRule"/>
</dbReference>
<accession>A0A8X8AUN4</accession>
<feature type="compositionally biased region" description="Polar residues" evidence="3">
    <location>
        <begin position="477"/>
        <end position="489"/>
    </location>
</feature>
<dbReference type="PROSITE" id="PS50011">
    <property type="entry name" value="PROTEIN_KINASE_DOM"/>
    <property type="match status" value="1"/>
</dbReference>
<dbReference type="PANTHER" id="PTHR48014">
    <property type="entry name" value="SERINE/THREONINE-PROTEIN KINASE FRAY2"/>
    <property type="match status" value="1"/>
</dbReference>
<dbReference type="InterPro" id="IPR047173">
    <property type="entry name" value="STRAD_A/B-like"/>
</dbReference>
<evidence type="ECO:0000259" key="5">
    <source>
        <dbReference type="PROSITE" id="PS50011"/>
    </source>
</evidence>
<dbReference type="InterPro" id="IPR000719">
    <property type="entry name" value="Prot_kinase_dom"/>
</dbReference>
<evidence type="ECO:0000256" key="2">
    <source>
        <dbReference type="PROSITE-ProRule" id="PRU10141"/>
    </source>
</evidence>
<dbReference type="PROSITE" id="PS00107">
    <property type="entry name" value="PROTEIN_KINASE_ATP"/>
    <property type="match status" value="1"/>
</dbReference>
<keyword evidence="7" id="KW-1185">Reference proteome</keyword>
<keyword evidence="2" id="KW-0547">Nucleotide-binding</keyword>
<evidence type="ECO:0000256" key="4">
    <source>
        <dbReference type="SAM" id="Phobius"/>
    </source>
</evidence>